<accession>A0A8B8N601</accession>
<keyword evidence="2" id="KW-1015">Disulfide bond</keyword>
<evidence type="ECO:0000256" key="3">
    <source>
        <dbReference type="ARBA" id="ARBA00038471"/>
    </source>
</evidence>
<keyword evidence="6" id="KW-1185">Reference proteome</keyword>
<dbReference type="GO" id="GO:0004857">
    <property type="term" value="F:enzyme inhibitor activity"/>
    <property type="evidence" value="ECO:0007669"/>
    <property type="project" value="InterPro"/>
</dbReference>
<proteinExistence type="inferred from homology"/>
<evidence type="ECO:0000259" key="5">
    <source>
        <dbReference type="SMART" id="SM00856"/>
    </source>
</evidence>
<dbReference type="InterPro" id="IPR035513">
    <property type="entry name" value="Invertase/methylesterase_inhib"/>
</dbReference>
<dbReference type="SMART" id="SM00856">
    <property type="entry name" value="PMEI"/>
    <property type="match status" value="1"/>
</dbReference>
<protein>
    <submittedName>
        <fullName evidence="7">Cell wall / vacuolar inhibitor of fructosidase 2-like</fullName>
    </submittedName>
</protein>
<organism evidence="6 7">
    <name type="scientific">Rhodamnia argentea</name>
    <dbReference type="NCBI Taxonomy" id="178133"/>
    <lineage>
        <taxon>Eukaryota</taxon>
        <taxon>Viridiplantae</taxon>
        <taxon>Streptophyta</taxon>
        <taxon>Embryophyta</taxon>
        <taxon>Tracheophyta</taxon>
        <taxon>Spermatophyta</taxon>
        <taxon>Magnoliopsida</taxon>
        <taxon>eudicotyledons</taxon>
        <taxon>Gunneridae</taxon>
        <taxon>Pentapetalae</taxon>
        <taxon>rosids</taxon>
        <taxon>malvids</taxon>
        <taxon>Myrtales</taxon>
        <taxon>Myrtaceae</taxon>
        <taxon>Myrtoideae</taxon>
        <taxon>Myrteae</taxon>
        <taxon>Australasian group</taxon>
        <taxon>Rhodamnia</taxon>
    </lineage>
</organism>
<evidence type="ECO:0000313" key="6">
    <source>
        <dbReference type="Proteomes" id="UP000827889"/>
    </source>
</evidence>
<evidence type="ECO:0000256" key="4">
    <source>
        <dbReference type="SAM" id="SignalP"/>
    </source>
</evidence>
<dbReference type="NCBIfam" id="TIGR01614">
    <property type="entry name" value="PME_inhib"/>
    <property type="match status" value="1"/>
</dbReference>
<dbReference type="InterPro" id="IPR052421">
    <property type="entry name" value="PCW_Enzyme_Inhibitor"/>
</dbReference>
<dbReference type="AlphaFoldDB" id="A0A8B8N601"/>
<sequence length="194" mass="21134">MVTSYALLLFCNLTLFAFLASIIIESSIVSADSRLVEELCNQTQDYKFCKDALDSDLRTPGADVVTLAYVAFGLAYSNASSTQDHITSLLSNSTGPVHQHLEQCQGDYFTAIAAIQDALTDLDSEKYGSLTYFSSTIGNQAEDCESAFKGTKSPLTDSNNDLNRLSVICVAIAEWLAARPRTRCIGFRVGRFLA</sequence>
<dbReference type="SUPFAM" id="SSF101148">
    <property type="entry name" value="Plant invertase/pectin methylesterase inhibitor"/>
    <property type="match status" value="1"/>
</dbReference>
<reference evidence="7" key="1">
    <citation type="submission" date="2025-08" db="UniProtKB">
        <authorList>
            <consortium name="RefSeq"/>
        </authorList>
    </citation>
    <scope>IDENTIFICATION</scope>
    <source>
        <tissue evidence="7">Leaf</tissue>
    </source>
</reference>
<keyword evidence="1 4" id="KW-0732">Signal</keyword>
<dbReference type="Pfam" id="PF04043">
    <property type="entry name" value="PMEI"/>
    <property type="match status" value="1"/>
</dbReference>
<dbReference type="CDD" id="cd14859">
    <property type="entry name" value="PMEI_like"/>
    <property type="match status" value="1"/>
</dbReference>
<feature type="chain" id="PRO_5045432388" evidence="4">
    <location>
        <begin position="32"/>
        <end position="194"/>
    </location>
</feature>
<comment type="similarity">
    <text evidence="3">Belongs to the PMEI family.</text>
</comment>
<evidence type="ECO:0000256" key="1">
    <source>
        <dbReference type="ARBA" id="ARBA00022729"/>
    </source>
</evidence>
<feature type="signal peptide" evidence="4">
    <location>
        <begin position="1"/>
        <end position="31"/>
    </location>
</feature>
<dbReference type="Gene3D" id="1.20.140.40">
    <property type="entry name" value="Invertase/pectin methylesterase inhibitor family protein"/>
    <property type="match status" value="1"/>
</dbReference>
<dbReference type="GeneID" id="115730930"/>
<dbReference type="InterPro" id="IPR006501">
    <property type="entry name" value="Pectinesterase_inhib_dom"/>
</dbReference>
<feature type="domain" description="Pectinesterase inhibitor" evidence="5">
    <location>
        <begin position="31"/>
        <end position="172"/>
    </location>
</feature>
<dbReference type="Proteomes" id="UP000827889">
    <property type="component" value="Chromosome 9"/>
</dbReference>
<dbReference type="RefSeq" id="XP_030517404.2">
    <property type="nucleotide sequence ID" value="XM_030661544.2"/>
</dbReference>
<dbReference type="PANTHER" id="PTHR36710">
    <property type="entry name" value="PECTINESTERASE INHIBITOR-LIKE"/>
    <property type="match status" value="1"/>
</dbReference>
<evidence type="ECO:0000256" key="2">
    <source>
        <dbReference type="ARBA" id="ARBA00023157"/>
    </source>
</evidence>
<gene>
    <name evidence="7" type="primary">LOC115730930</name>
</gene>
<evidence type="ECO:0000313" key="7">
    <source>
        <dbReference type="RefSeq" id="XP_030517404.2"/>
    </source>
</evidence>
<name>A0A8B8N601_9MYRT</name>
<dbReference type="KEGG" id="rarg:115730930"/>
<dbReference type="PANTHER" id="PTHR36710:SF18">
    <property type="entry name" value="PECTINESTERASE INHIBITOR 5-RELATED"/>
    <property type="match status" value="1"/>
</dbReference>